<protein>
    <recommendedName>
        <fullName evidence="4">F0F1-ATPase subunit (ATPase_gene1)</fullName>
    </recommendedName>
</protein>
<keyword evidence="1" id="KW-0472">Membrane</keyword>
<dbReference type="RefSeq" id="WP_007789731.1">
    <property type="nucleotide sequence ID" value="NZ_ADGQ01000056.1"/>
</dbReference>
<keyword evidence="1" id="KW-0812">Transmembrane</keyword>
<evidence type="ECO:0008006" key="4">
    <source>
        <dbReference type="Google" id="ProtNLM"/>
    </source>
</evidence>
<accession>E0E3E2</accession>
<gene>
    <name evidence="2" type="ORF">HMPREF0634_1556</name>
</gene>
<dbReference type="InterPro" id="IPR032820">
    <property type="entry name" value="ATPase_put"/>
</dbReference>
<dbReference type="AlphaFoldDB" id="E0E3E2"/>
<evidence type="ECO:0000313" key="3">
    <source>
        <dbReference type="Proteomes" id="UP000003244"/>
    </source>
</evidence>
<reference evidence="2 3" key="1">
    <citation type="submission" date="2010-08" db="EMBL/GenBank/DDBJ databases">
        <authorList>
            <person name="Harkins D.M."/>
            <person name="Madupu R."/>
            <person name="Durkin A.S."/>
            <person name="Torralba M."/>
            <person name="Methe B."/>
            <person name="Sutton G.G."/>
            <person name="Nelson K.E."/>
        </authorList>
    </citation>
    <scope>NUCLEOTIDE SEQUENCE [LARGE SCALE GENOMIC DNA]</scope>
    <source>
        <strain evidence="2 3">DSM 17678</strain>
    </source>
</reference>
<dbReference type="STRING" id="596315.HMPREF0634_1556"/>
<dbReference type="Proteomes" id="UP000003244">
    <property type="component" value="Unassembled WGS sequence"/>
</dbReference>
<feature type="transmembrane region" description="Helical" evidence="1">
    <location>
        <begin position="44"/>
        <end position="65"/>
    </location>
</feature>
<sequence length="79" mass="8791">MGKNSIWFEAMKSFSLLTQLGIMVVVCIFGCGFIGITIDKKLGTSPIFSIIFIILGIASAFVSLYKTLKVFTKKEDKYK</sequence>
<dbReference type="eggNOG" id="ENOG50339Q9">
    <property type="taxonomic scope" value="Bacteria"/>
</dbReference>
<keyword evidence="3" id="KW-1185">Reference proteome</keyword>
<organism evidence="2 3">
    <name type="scientific">Peptostreptococcus stomatis DSM 17678</name>
    <dbReference type="NCBI Taxonomy" id="596315"/>
    <lineage>
        <taxon>Bacteria</taxon>
        <taxon>Bacillati</taxon>
        <taxon>Bacillota</taxon>
        <taxon>Clostridia</taxon>
        <taxon>Peptostreptococcales</taxon>
        <taxon>Peptostreptococcaceae</taxon>
        <taxon>Peptostreptococcus</taxon>
    </lineage>
</organism>
<name>E0E3E2_9FIRM</name>
<keyword evidence="1" id="KW-1133">Transmembrane helix</keyword>
<proteinExistence type="predicted"/>
<comment type="caution">
    <text evidence="2">The sequence shown here is derived from an EMBL/GenBank/DDBJ whole genome shotgun (WGS) entry which is preliminary data.</text>
</comment>
<dbReference type="GeneID" id="84800782"/>
<feature type="transmembrane region" description="Helical" evidence="1">
    <location>
        <begin position="20"/>
        <end position="38"/>
    </location>
</feature>
<evidence type="ECO:0000256" key="1">
    <source>
        <dbReference type="SAM" id="Phobius"/>
    </source>
</evidence>
<dbReference type="EMBL" id="ADGQ01000056">
    <property type="protein sequence ID" value="EFM64632.1"/>
    <property type="molecule type" value="Genomic_DNA"/>
</dbReference>
<evidence type="ECO:0000313" key="2">
    <source>
        <dbReference type="EMBL" id="EFM64632.1"/>
    </source>
</evidence>
<dbReference type="Pfam" id="PF09527">
    <property type="entry name" value="ATPase_gene1"/>
    <property type="match status" value="1"/>
</dbReference>